<protein>
    <submittedName>
        <fullName evidence="1">Uncharacterized protein</fullName>
    </submittedName>
</protein>
<dbReference type="KEGG" id="loa:LOAG_13916"/>
<dbReference type="AlphaFoldDB" id="A0A1S0TJ35"/>
<evidence type="ECO:0000313" key="1">
    <source>
        <dbReference type="EMBL" id="EFO14602.1"/>
    </source>
</evidence>
<organism evidence="1">
    <name type="scientific">Loa loa</name>
    <name type="common">Eye worm</name>
    <name type="synonym">Filaria loa</name>
    <dbReference type="NCBI Taxonomy" id="7209"/>
    <lineage>
        <taxon>Eukaryota</taxon>
        <taxon>Metazoa</taxon>
        <taxon>Ecdysozoa</taxon>
        <taxon>Nematoda</taxon>
        <taxon>Chromadorea</taxon>
        <taxon>Rhabditida</taxon>
        <taxon>Spirurina</taxon>
        <taxon>Spiruromorpha</taxon>
        <taxon>Filarioidea</taxon>
        <taxon>Onchocercidae</taxon>
        <taxon>Loa</taxon>
    </lineage>
</organism>
<dbReference type="GeneID" id="9951390"/>
<dbReference type="EMBL" id="JH712321">
    <property type="protein sequence ID" value="EFO14602.1"/>
    <property type="molecule type" value="Genomic_DNA"/>
</dbReference>
<sequence length="112" mass="13300">MPQNIGIIKLLAEGKKRKERRETIIKAIKLKKISSTENPEKLFTMENFKKYPLWEIQKNIHFGKIPENIRDEYFLEFSPKTLNIGSSRIVIREGYAYLDMLILHIRIICEHV</sequence>
<reference evidence="1" key="1">
    <citation type="submission" date="2012-04" db="EMBL/GenBank/DDBJ databases">
        <title>The Genome Sequence of Loa loa.</title>
        <authorList>
            <consortium name="The Broad Institute Genome Sequencing Platform"/>
            <consortium name="Broad Institute Genome Sequencing Center for Infectious Disease"/>
            <person name="Nutman T.B."/>
            <person name="Fink D.L."/>
            <person name="Russ C."/>
            <person name="Young S."/>
            <person name="Zeng Q."/>
            <person name="Gargeya S."/>
            <person name="Alvarado L."/>
            <person name="Berlin A."/>
            <person name="Chapman S.B."/>
            <person name="Chen Z."/>
            <person name="Freedman E."/>
            <person name="Gellesch M."/>
            <person name="Goldberg J."/>
            <person name="Griggs A."/>
            <person name="Gujja S."/>
            <person name="Heilman E.R."/>
            <person name="Heiman D."/>
            <person name="Howarth C."/>
            <person name="Mehta T."/>
            <person name="Neiman D."/>
            <person name="Pearson M."/>
            <person name="Roberts A."/>
            <person name="Saif S."/>
            <person name="Shea T."/>
            <person name="Shenoy N."/>
            <person name="Sisk P."/>
            <person name="Stolte C."/>
            <person name="Sykes S."/>
            <person name="White J."/>
            <person name="Yandava C."/>
            <person name="Haas B."/>
            <person name="Henn M.R."/>
            <person name="Nusbaum C."/>
            <person name="Birren B."/>
        </authorList>
    </citation>
    <scope>NUCLEOTIDE SEQUENCE [LARGE SCALE GENOMIC DNA]</scope>
</reference>
<accession>A0A1S0TJ35</accession>
<dbReference type="RefSeq" id="XP_003149467.1">
    <property type="nucleotide sequence ID" value="XM_003149419.1"/>
</dbReference>
<proteinExistence type="predicted"/>
<gene>
    <name evidence="1" type="ORF">LOAG_13916</name>
</gene>
<dbReference type="CTD" id="9951390"/>
<name>A0A1S0TJ35_LOALO</name>
<dbReference type="InParanoid" id="A0A1S0TJ35"/>